<accession>A0A1I8FG02</accession>
<evidence type="ECO:0000313" key="3">
    <source>
        <dbReference type="WBParaSite" id="maker-unitig_31605-snap-gene-0.1-mRNA-1"/>
    </source>
</evidence>
<feature type="compositionally biased region" description="Polar residues" evidence="1">
    <location>
        <begin position="46"/>
        <end position="57"/>
    </location>
</feature>
<dbReference type="AlphaFoldDB" id="A0A1I8FG02"/>
<name>A0A1I8FG02_9PLAT</name>
<dbReference type="WBParaSite" id="maker-unitig_31605-snap-gene-0.1-mRNA-1">
    <property type="protein sequence ID" value="maker-unitig_31605-snap-gene-0.1-mRNA-1"/>
    <property type="gene ID" value="maker-unitig_31605-snap-gene-0.1"/>
</dbReference>
<keyword evidence="2" id="KW-1185">Reference proteome</keyword>
<feature type="region of interest" description="Disordered" evidence="1">
    <location>
        <begin position="30"/>
        <end position="57"/>
    </location>
</feature>
<reference evidence="3" key="1">
    <citation type="submission" date="2016-11" db="UniProtKB">
        <authorList>
            <consortium name="WormBaseParasite"/>
        </authorList>
    </citation>
    <scope>IDENTIFICATION</scope>
</reference>
<evidence type="ECO:0000313" key="2">
    <source>
        <dbReference type="Proteomes" id="UP000095280"/>
    </source>
</evidence>
<sequence>MLSQRVILVLSGQFVTHSWPELEDALQHACRPPASGSEKSFPSPWATPSSCPISSSR</sequence>
<dbReference type="Proteomes" id="UP000095280">
    <property type="component" value="Unplaced"/>
</dbReference>
<organism evidence="2 3">
    <name type="scientific">Macrostomum lignano</name>
    <dbReference type="NCBI Taxonomy" id="282301"/>
    <lineage>
        <taxon>Eukaryota</taxon>
        <taxon>Metazoa</taxon>
        <taxon>Spiralia</taxon>
        <taxon>Lophotrochozoa</taxon>
        <taxon>Platyhelminthes</taxon>
        <taxon>Rhabditophora</taxon>
        <taxon>Macrostomorpha</taxon>
        <taxon>Macrostomida</taxon>
        <taxon>Macrostomidae</taxon>
        <taxon>Macrostomum</taxon>
    </lineage>
</organism>
<evidence type="ECO:0000256" key="1">
    <source>
        <dbReference type="SAM" id="MobiDB-lite"/>
    </source>
</evidence>
<protein>
    <submittedName>
        <fullName evidence="3">TIR domain-containing protein</fullName>
    </submittedName>
</protein>
<proteinExistence type="predicted"/>